<dbReference type="KEGG" id="pfla:Pflav_049830"/>
<dbReference type="AlphaFoldDB" id="A0A6F8XXN4"/>
<feature type="transmembrane region" description="Helical" evidence="1">
    <location>
        <begin position="41"/>
        <end position="66"/>
    </location>
</feature>
<keyword evidence="3" id="KW-1185">Reference proteome</keyword>
<keyword evidence="1" id="KW-0472">Membrane</keyword>
<sequence length="172" mass="18820">MPDIDGPRLLRVAGVFLAVGSLAWFVVGLVLAITFDPPDQPHWLALLGVSLGLVVAIFGGVVVAIGEHLTVERRWREDVRRGMATLSDLRPGDANEAAQVLTCRLEIEVDGQDSRHGEHRTSVGPLDAARMVEGATFPCQTSPSVPKRIRVWLYADPEATELTGRYLDFRPL</sequence>
<dbReference type="EMBL" id="AP022870">
    <property type="protein sequence ID" value="BCB78573.1"/>
    <property type="molecule type" value="Genomic_DNA"/>
</dbReference>
<reference evidence="2 3" key="2">
    <citation type="submission" date="2020-03" db="EMBL/GenBank/DDBJ databases">
        <authorList>
            <person name="Ichikawa N."/>
            <person name="Kimura A."/>
            <person name="Kitahashi Y."/>
            <person name="Uohara A."/>
        </authorList>
    </citation>
    <scope>NUCLEOTIDE SEQUENCE [LARGE SCALE GENOMIC DNA]</scope>
    <source>
        <strain evidence="2 3">NBRC 107702</strain>
    </source>
</reference>
<evidence type="ECO:0000256" key="1">
    <source>
        <dbReference type="SAM" id="Phobius"/>
    </source>
</evidence>
<name>A0A6F8XXN4_9ACTN</name>
<keyword evidence="1" id="KW-1133">Transmembrane helix</keyword>
<reference evidence="2 3" key="1">
    <citation type="submission" date="2020-03" db="EMBL/GenBank/DDBJ databases">
        <title>Whole genome shotgun sequence of Phytohabitans flavus NBRC 107702.</title>
        <authorList>
            <person name="Komaki H."/>
            <person name="Tamura T."/>
        </authorList>
    </citation>
    <scope>NUCLEOTIDE SEQUENCE [LARGE SCALE GENOMIC DNA]</scope>
    <source>
        <strain evidence="2 3">NBRC 107702</strain>
    </source>
</reference>
<dbReference type="RefSeq" id="WP_173038218.1">
    <property type="nucleotide sequence ID" value="NZ_AP022870.1"/>
</dbReference>
<evidence type="ECO:0000313" key="2">
    <source>
        <dbReference type="EMBL" id="BCB78573.1"/>
    </source>
</evidence>
<keyword evidence="1" id="KW-0812">Transmembrane</keyword>
<protein>
    <submittedName>
        <fullName evidence="2">Uncharacterized protein</fullName>
    </submittedName>
</protein>
<organism evidence="2 3">
    <name type="scientific">Phytohabitans flavus</name>
    <dbReference type="NCBI Taxonomy" id="1076124"/>
    <lineage>
        <taxon>Bacteria</taxon>
        <taxon>Bacillati</taxon>
        <taxon>Actinomycetota</taxon>
        <taxon>Actinomycetes</taxon>
        <taxon>Micromonosporales</taxon>
        <taxon>Micromonosporaceae</taxon>
    </lineage>
</organism>
<gene>
    <name evidence="2" type="ORF">Pflav_049830</name>
</gene>
<dbReference type="Proteomes" id="UP000502508">
    <property type="component" value="Chromosome"/>
</dbReference>
<feature type="transmembrane region" description="Helical" evidence="1">
    <location>
        <begin position="12"/>
        <end position="35"/>
    </location>
</feature>
<evidence type="ECO:0000313" key="3">
    <source>
        <dbReference type="Proteomes" id="UP000502508"/>
    </source>
</evidence>
<proteinExistence type="predicted"/>
<accession>A0A6F8XXN4</accession>